<feature type="compositionally biased region" description="Polar residues" evidence="3">
    <location>
        <begin position="1"/>
        <end position="11"/>
    </location>
</feature>
<dbReference type="EMBL" id="QGKX02001347">
    <property type="protein sequence ID" value="KAF3525820.1"/>
    <property type="molecule type" value="Genomic_DNA"/>
</dbReference>
<name>A0A8S9Q1J8_BRACR</name>
<organism evidence="5 6">
    <name type="scientific">Brassica cretica</name>
    <name type="common">Mustard</name>
    <dbReference type="NCBI Taxonomy" id="69181"/>
    <lineage>
        <taxon>Eukaryota</taxon>
        <taxon>Viridiplantae</taxon>
        <taxon>Streptophyta</taxon>
        <taxon>Embryophyta</taxon>
        <taxon>Tracheophyta</taxon>
        <taxon>Spermatophyta</taxon>
        <taxon>Magnoliopsida</taxon>
        <taxon>eudicotyledons</taxon>
        <taxon>Gunneridae</taxon>
        <taxon>Pentapetalae</taxon>
        <taxon>rosids</taxon>
        <taxon>malvids</taxon>
        <taxon>Brassicales</taxon>
        <taxon>Brassicaceae</taxon>
        <taxon>Brassiceae</taxon>
        <taxon>Brassica</taxon>
    </lineage>
</organism>
<dbReference type="Pfam" id="PF01419">
    <property type="entry name" value="Jacalin"/>
    <property type="match status" value="1"/>
</dbReference>
<evidence type="ECO:0000256" key="3">
    <source>
        <dbReference type="SAM" id="MobiDB-lite"/>
    </source>
</evidence>
<accession>A0A8S9Q1J8</accession>
<evidence type="ECO:0000259" key="4">
    <source>
        <dbReference type="PROSITE" id="PS51752"/>
    </source>
</evidence>
<dbReference type="AlphaFoldDB" id="A0A8S9Q1J8"/>
<evidence type="ECO:0000313" key="6">
    <source>
        <dbReference type="Proteomes" id="UP000712600"/>
    </source>
</evidence>
<protein>
    <recommendedName>
        <fullName evidence="4">Jacalin-type lectin domain-containing protein</fullName>
    </recommendedName>
</protein>
<dbReference type="Gene3D" id="2.100.10.30">
    <property type="entry name" value="Jacalin-like lectin domain"/>
    <property type="match status" value="1"/>
</dbReference>
<evidence type="ECO:0000256" key="1">
    <source>
        <dbReference type="ARBA" id="ARBA00006568"/>
    </source>
</evidence>
<evidence type="ECO:0000313" key="5">
    <source>
        <dbReference type="EMBL" id="KAF3525820.1"/>
    </source>
</evidence>
<sequence length="92" mass="10482">MPSTKSAMQGGQTTGVSYDDGGDYDGVRKVYVTTEGTATRHIKFDYDKAGNEQNRERGENLFNDWTSDWYQVRAEELRKCYCWVPCTGGFMC</sequence>
<dbReference type="InterPro" id="IPR001229">
    <property type="entry name" value="Jacalin-like_lectin_dom"/>
</dbReference>
<dbReference type="GO" id="GO:0030246">
    <property type="term" value="F:carbohydrate binding"/>
    <property type="evidence" value="ECO:0007669"/>
    <property type="project" value="UniProtKB-KW"/>
</dbReference>
<evidence type="ECO:0000256" key="2">
    <source>
        <dbReference type="ARBA" id="ARBA00022734"/>
    </source>
</evidence>
<dbReference type="PROSITE" id="PS51752">
    <property type="entry name" value="JACALIN_LECTIN"/>
    <property type="match status" value="1"/>
</dbReference>
<feature type="region of interest" description="Disordered" evidence="3">
    <location>
        <begin position="1"/>
        <end position="24"/>
    </location>
</feature>
<keyword evidence="2" id="KW-0430">Lectin</keyword>
<proteinExistence type="inferred from homology"/>
<comment type="caution">
    <text evidence="5">The sequence shown here is derived from an EMBL/GenBank/DDBJ whole genome shotgun (WGS) entry which is preliminary data.</text>
</comment>
<comment type="similarity">
    <text evidence="1">Belongs to the jacalin lectin family.</text>
</comment>
<dbReference type="Proteomes" id="UP000712600">
    <property type="component" value="Unassembled WGS sequence"/>
</dbReference>
<gene>
    <name evidence="5" type="ORF">F2Q69_00047321</name>
</gene>
<dbReference type="SUPFAM" id="SSF51101">
    <property type="entry name" value="Mannose-binding lectins"/>
    <property type="match status" value="1"/>
</dbReference>
<reference evidence="5" key="1">
    <citation type="submission" date="2019-12" db="EMBL/GenBank/DDBJ databases">
        <title>Genome sequencing and annotation of Brassica cretica.</title>
        <authorList>
            <person name="Studholme D.J."/>
            <person name="Sarris P."/>
        </authorList>
    </citation>
    <scope>NUCLEOTIDE SEQUENCE</scope>
    <source>
        <strain evidence="5">PFS-109/04</strain>
        <tissue evidence="5">Leaf</tissue>
    </source>
</reference>
<dbReference type="InterPro" id="IPR036404">
    <property type="entry name" value="Jacalin-like_lectin_dom_sf"/>
</dbReference>
<feature type="domain" description="Jacalin-type lectin" evidence="4">
    <location>
        <begin position="3"/>
        <end position="92"/>
    </location>
</feature>